<dbReference type="EMBL" id="CP118615">
    <property type="protein sequence ID" value="WDZ82899.1"/>
    <property type="molecule type" value="Genomic_DNA"/>
</dbReference>
<reference evidence="1 2" key="1">
    <citation type="submission" date="2023-02" db="EMBL/GenBank/DDBJ databases">
        <authorList>
            <person name="Mo P."/>
        </authorList>
    </citation>
    <scope>NUCLEOTIDE SEQUENCE [LARGE SCALE GENOMIC DNA]</scope>
    <source>
        <strain evidence="1 2">HUAS 3</strain>
    </source>
</reference>
<dbReference type="RefSeq" id="WP_275029247.1">
    <property type="nucleotide sequence ID" value="NZ_CP118615.1"/>
</dbReference>
<proteinExistence type="predicted"/>
<organism evidence="1 2">
    <name type="scientific">Micromonospora cathayae</name>
    <dbReference type="NCBI Taxonomy" id="3028804"/>
    <lineage>
        <taxon>Bacteria</taxon>
        <taxon>Bacillati</taxon>
        <taxon>Actinomycetota</taxon>
        <taxon>Actinomycetes</taxon>
        <taxon>Micromonosporales</taxon>
        <taxon>Micromonosporaceae</taxon>
        <taxon>Micromonospora</taxon>
    </lineage>
</organism>
<dbReference type="Proteomes" id="UP001219605">
    <property type="component" value="Chromosome"/>
</dbReference>
<evidence type="ECO:0000313" key="2">
    <source>
        <dbReference type="Proteomes" id="UP001219605"/>
    </source>
</evidence>
<sequence>MVPAAAPLPQALMGIEEFLHRERTRMLRITRSFLEWLQNDAAEVSPEEQQRRFAILRLRVNDHLSQLDLFSNIVVQRSESGVGLWLSGLDVAAADALRLNDGRLGRAVPIVCYLDRGPGAAIRRARTRLPGNVLNPVAIIRMPRERMVGLGIASSLFHEVGHQGAALLELVPALRAAVDRLAASTDRDRAFAWTCWSRWMSEVVADFWASARLGVGATLGLIGVVNLPRAFVFRVNLNDPHPFPWIRVLLSCALGNHLYPDRQWAAVERVWRQLYPLSGVPDKVREVIDRLLPTLPTLATLLAEFQPSPLDGTSLSAALAHPSRHPRNLRHLRDQATADPALAARLSPALRFALLAQARWDGTLSAAAEIREVDAMLTTWARESTFRVAHASAHQQQVTGRAALSREVVPT</sequence>
<evidence type="ECO:0008006" key="3">
    <source>
        <dbReference type="Google" id="ProtNLM"/>
    </source>
</evidence>
<evidence type="ECO:0000313" key="1">
    <source>
        <dbReference type="EMBL" id="WDZ82899.1"/>
    </source>
</evidence>
<gene>
    <name evidence="1" type="ORF">PVK37_20765</name>
</gene>
<protein>
    <recommendedName>
        <fullName evidence="3">HEXXH motif-containing protein</fullName>
    </recommendedName>
</protein>
<accession>A0ABY7ZLX1</accession>
<name>A0ABY7ZLX1_9ACTN</name>
<keyword evidence="2" id="KW-1185">Reference proteome</keyword>